<dbReference type="GO" id="GO:0005737">
    <property type="term" value="C:cytoplasm"/>
    <property type="evidence" value="ECO:0007669"/>
    <property type="project" value="UniProtKB-SubCell"/>
</dbReference>
<evidence type="ECO:0000256" key="2">
    <source>
        <dbReference type="HAMAP-Rule" id="MF_00795"/>
    </source>
</evidence>
<gene>
    <name evidence="2" type="primary">cutC</name>
    <name evidence="3" type="ORF">F4694_000098</name>
</gene>
<comment type="similarity">
    <text evidence="1 2">Belongs to the CutC family.</text>
</comment>
<dbReference type="InterPro" id="IPR005627">
    <property type="entry name" value="CutC-like"/>
</dbReference>
<dbReference type="GO" id="GO:0005507">
    <property type="term" value="F:copper ion binding"/>
    <property type="evidence" value="ECO:0007669"/>
    <property type="project" value="TreeGrafter"/>
</dbReference>
<name>A0A852T6B1_9BACI</name>
<dbReference type="PANTHER" id="PTHR12598">
    <property type="entry name" value="COPPER HOMEOSTASIS PROTEIN CUTC"/>
    <property type="match status" value="1"/>
</dbReference>
<dbReference type="Gene3D" id="3.20.20.380">
    <property type="entry name" value="Copper homeostasis (CutC) domain"/>
    <property type="match status" value="1"/>
</dbReference>
<reference evidence="4" key="2">
    <citation type="submission" date="2020-08" db="EMBL/GenBank/DDBJ databases">
        <title>The Agave Microbiome: Exploring the role of microbial communities in plant adaptations to desert environments.</title>
        <authorList>
            <person name="Partida-Martinez L.P."/>
        </authorList>
    </citation>
    <scope>NUCLEOTIDE SEQUENCE [LARGE SCALE GENOMIC DNA]</scope>
    <source>
        <strain evidence="4">AT2.8</strain>
    </source>
</reference>
<keyword evidence="2" id="KW-0963">Cytoplasm</keyword>
<evidence type="ECO:0000313" key="3">
    <source>
        <dbReference type="EMBL" id="NYE03379.1"/>
    </source>
</evidence>
<sequence>MSENIAENQEEKRADSFGDAVKIELIAATCEDAKKIEAYGGDRIELVSALSEGGLTPSYGLMKAVIESVSIPVNVIIRPHSQSFVYTDEEIEMMRQDIKMAKELGANGIVIGALDEKNQICEQSLNRLLEAAYGLEVTFHRAIDELEHPVEGVKILSHYKSINRILTSGGKGSLSKNREIIRNMVLHSGHIKILVGGGLNFENIKEIMEATSAPEYHFGTAVRVESSPFKNISKDLLKKLFTLLKK</sequence>
<dbReference type="PANTHER" id="PTHR12598:SF0">
    <property type="entry name" value="COPPER HOMEOSTASIS PROTEIN CUTC HOMOLOG"/>
    <property type="match status" value="1"/>
</dbReference>
<dbReference type="SUPFAM" id="SSF110395">
    <property type="entry name" value="CutC-like"/>
    <property type="match status" value="1"/>
</dbReference>
<evidence type="ECO:0000313" key="4">
    <source>
        <dbReference type="Proteomes" id="UP000548423"/>
    </source>
</evidence>
<proteinExistence type="inferred from homology"/>
<accession>A0A852T6B1</accession>
<comment type="caution">
    <text evidence="3">The sequence shown here is derived from an EMBL/GenBank/DDBJ whole genome shotgun (WGS) entry which is preliminary data.</text>
</comment>
<dbReference type="Pfam" id="PF03932">
    <property type="entry name" value="CutC"/>
    <property type="match status" value="1"/>
</dbReference>
<evidence type="ECO:0000256" key="1">
    <source>
        <dbReference type="ARBA" id="ARBA00007768"/>
    </source>
</evidence>
<dbReference type="AlphaFoldDB" id="A0A852T6B1"/>
<dbReference type="Proteomes" id="UP000548423">
    <property type="component" value="Unassembled WGS sequence"/>
</dbReference>
<dbReference type="InterPro" id="IPR036822">
    <property type="entry name" value="CutC-like_dom_sf"/>
</dbReference>
<protein>
    <recommendedName>
        <fullName evidence="2">PF03932 family protein CutC</fullName>
    </recommendedName>
</protein>
<comment type="subcellular location">
    <subcellularLocation>
        <location evidence="2">Cytoplasm</location>
    </subcellularLocation>
</comment>
<dbReference type="EMBL" id="JACCBX010000001">
    <property type="protein sequence ID" value="NYE03379.1"/>
    <property type="molecule type" value="Genomic_DNA"/>
</dbReference>
<reference evidence="4" key="1">
    <citation type="submission" date="2020-07" db="EMBL/GenBank/DDBJ databases">
        <authorList>
            <person name="Partida-Martinez L."/>
            <person name="Huntemann M."/>
            <person name="Clum A."/>
            <person name="Wang J."/>
            <person name="Palaniappan K."/>
            <person name="Ritter S."/>
            <person name="Chen I.-M."/>
            <person name="Stamatis D."/>
            <person name="Reddy T."/>
            <person name="O'Malley R."/>
            <person name="Daum C."/>
            <person name="Shapiro N."/>
            <person name="Ivanova N."/>
            <person name="Kyrpides N."/>
            <person name="Woyke T."/>
        </authorList>
    </citation>
    <scope>NUCLEOTIDE SEQUENCE [LARGE SCALE GENOMIC DNA]</scope>
    <source>
        <strain evidence="4">AT2.8</strain>
    </source>
</reference>
<organism evidence="3 4">
    <name type="scientific">Neobacillus niacini</name>
    <dbReference type="NCBI Taxonomy" id="86668"/>
    <lineage>
        <taxon>Bacteria</taxon>
        <taxon>Bacillati</taxon>
        <taxon>Bacillota</taxon>
        <taxon>Bacilli</taxon>
        <taxon>Bacillales</taxon>
        <taxon>Bacillaceae</taxon>
        <taxon>Neobacillus</taxon>
    </lineage>
</organism>
<dbReference type="HAMAP" id="MF_00795">
    <property type="entry name" value="CutC"/>
    <property type="match status" value="1"/>
</dbReference>
<comment type="caution">
    <text evidence="2">Once thought to be involved in copper homeostasis, experiments in E.coli have shown this is not the case.</text>
</comment>